<gene>
    <name evidence="2" type="ORF">BCR39DRAFT_523241</name>
</gene>
<comment type="caution">
    <text evidence="2">The sequence shown here is derived from an EMBL/GenBank/DDBJ whole genome shotgun (WGS) entry which is preliminary data.</text>
</comment>
<evidence type="ECO:0000256" key="1">
    <source>
        <dbReference type="SAM" id="Phobius"/>
    </source>
</evidence>
<dbReference type="Proteomes" id="UP000193986">
    <property type="component" value="Unassembled WGS sequence"/>
</dbReference>
<keyword evidence="1" id="KW-0812">Transmembrane</keyword>
<accession>A0A1Y2BCR3</accession>
<reference evidence="2 3" key="1">
    <citation type="submission" date="2016-07" db="EMBL/GenBank/DDBJ databases">
        <title>Pervasive Adenine N6-methylation of Active Genes in Fungi.</title>
        <authorList>
            <consortium name="DOE Joint Genome Institute"/>
            <person name="Mondo S.J."/>
            <person name="Dannebaum R.O."/>
            <person name="Kuo R.C."/>
            <person name="Labutti K."/>
            <person name="Haridas S."/>
            <person name="Kuo A."/>
            <person name="Salamov A."/>
            <person name="Ahrendt S.R."/>
            <person name="Lipzen A."/>
            <person name="Sullivan W."/>
            <person name="Andreopoulos W.B."/>
            <person name="Clum A."/>
            <person name="Lindquist E."/>
            <person name="Daum C."/>
            <person name="Ramamoorthy G.K."/>
            <person name="Gryganskyi A."/>
            <person name="Culley D."/>
            <person name="Magnuson J.K."/>
            <person name="James T.Y."/>
            <person name="O'Malley M.A."/>
            <person name="Stajich J.E."/>
            <person name="Spatafora J.W."/>
            <person name="Visel A."/>
            <person name="Grigoriev I.V."/>
        </authorList>
    </citation>
    <scope>NUCLEOTIDE SEQUENCE [LARGE SCALE GENOMIC DNA]</scope>
    <source>
        <strain evidence="2 3">68-887.2</strain>
    </source>
</reference>
<keyword evidence="1" id="KW-0472">Membrane</keyword>
<protein>
    <submittedName>
        <fullName evidence="2">Uncharacterized protein</fullName>
    </submittedName>
</protein>
<organism evidence="2 3">
    <name type="scientific">Naematelia encephala</name>
    <dbReference type="NCBI Taxonomy" id="71784"/>
    <lineage>
        <taxon>Eukaryota</taxon>
        <taxon>Fungi</taxon>
        <taxon>Dikarya</taxon>
        <taxon>Basidiomycota</taxon>
        <taxon>Agaricomycotina</taxon>
        <taxon>Tremellomycetes</taxon>
        <taxon>Tremellales</taxon>
        <taxon>Naemateliaceae</taxon>
        <taxon>Naematelia</taxon>
    </lineage>
</organism>
<keyword evidence="1" id="KW-1133">Transmembrane helix</keyword>
<keyword evidence="3" id="KW-1185">Reference proteome</keyword>
<evidence type="ECO:0000313" key="3">
    <source>
        <dbReference type="Proteomes" id="UP000193986"/>
    </source>
</evidence>
<name>A0A1Y2BCR3_9TREE</name>
<proteinExistence type="predicted"/>
<feature type="transmembrane region" description="Helical" evidence="1">
    <location>
        <begin position="76"/>
        <end position="96"/>
    </location>
</feature>
<sequence>MKWYTGEGNFLWVVGDPSLCPPLQGPITFQHLVHPLRRPSRLEESKPLLLVPFRSMLFGGKGIGPFILRDQTLKELTLLAPLILMLFLSPLKAFALTPS</sequence>
<dbReference type="EMBL" id="MCFC01000009">
    <property type="protein sequence ID" value="ORY32628.1"/>
    <property type="molecule type" value="Genomic_DNA"/>
</dbReference>
<evidence type="ECO:0000313" key="2">
    <source>
        <dbReference type="EMBL" id="ORY32628.1"/>
    </source>
</evidence>
<dbReference type="InParanoid" id="A0A1Y2BCR3"/>
<dbReference type="AlphaFoldDB" id="A0A1Y2BCR3"/>